<dbReference type="SUPFAM" id="SSF53901">
    <property type="entry name" value="Thiolase-like"/>
    <property type="match status" value="2"/>
</dbReference>
<keyword evidence="3" id="KW-0012">Acyltransferase</keyword>
<organism evidence="3 4">
    <name type="scientific">Lutibaculum baratangense AMV1</name>
    <dbReference type="NCBI Taxonomy" id="631454"/>
    <lineage>
        <taxon>Bacteria</taxon>
        <taxon>Pseudomonadati</taxon>
        <taxon>Pseudomonadota</taxon>
        <taxon>Alphaproteobacteria</taxon>
        <taxon>Hyphomicrobiales</taxon>
        <taxon>Tepidamorphaceae</taxon>
        <taxon>Lutibaculum</taxon>
    </lineage>
</organism>
<evidence type="ECO:0000259" key="2">
    <source>
        <dbReference type="Pfam" id="PF00109"/>
    </source>
</evidence>
<keyword evidence="1 3" id="KW-0808">Transferase</keyword>
<dbReference type="AlphaFoldDB" id="V4RFW4"/>
<dbReference type="InterPro" id="IPR014030">
    <property type="entry name" value="Ketoacyl_synth_N"/>
</dbReference>
<dbReference type="EC" id="2.3.1.41" evidence="3"/>
<name>V4RFW4_9HYPH</name>
<keyword evidence="4" id="KW-1185">Reference proteome</keyword>
<protein>
    <submittedName>
        <fullName evidence="3">3-oxoacyl-[acyl-carrier-protein] synthase, KASII</fullName>
        <ecNumber evidence="3">2.3.1.41</ecNumber>
    </submittedName>
</protein>
<dbReference type="Proteomes" id="UP000017819">
    <property type="component" value="Unassembled WGS sequence"/>
</dbReference>
<dbReference type="Gene3D" id="3.40.47.10">
    <property type="match status" value="1"/>
</dbReference>
<reference evidence="3 4" key="1">
    <citation type="journal article" date="2014" name="Genome Announc.">
        <title>Draft Genome Sequence of Lutibaculum baratangense Strain AMV1T, Isolated from a Mud Volcano in Andamans, India.</title>
        <authorList>
            <person name="Singh A."/>
            <person name="Sreenivas A."/>
            <person name="Sathyanarayana Reddy G."/>
            <person name="Pinnaka A.K."/>
            <person name="Shivaji S."/>
        </authorList>
    </citation>
    <scope>NUCLEOTIDE SEQUENCE [LARGE SCALE GENOMIC DNA]</scope>
    <source>
        <strain evidence="3 4">AMV1</strain>
    </source>
</reference>
<evidence type="ECO:0000256" key="1">
    <source>
        <dbReference type="ARBA" id="ARBA00022679"/>
    </source>
</evidence>
<evidence type="ECO:0000313" key="3">
    <source>
        <dbReference type="EMBL" id="ESR24264.1"/>
    </source>
</evidence>
<accession>V4RFW4</accession>
<dbReference type="GO" id="GO:0004315">
    <property type="term" value="F:3-oxoacyl-[acyl-carrier-protein] synthase activity"/>
    <property type="evidence" value="ECO:0007669"/>
    <property type="project" value="UniProtKB-EC"/>
</dbReference>
<feature type="domain" description="Beta-ketoacyl synthase-like N-terminal" evidence="2">
    <location>
        <begin position="7"/>
        <end position="253"/>
    </location>
</feature>
<dbReference type="PANTHER" id="PTHR11712">
    <property type="entry name" value="POLYKETIDE SYNTHASE-RELATED"/>
    <property type="match status" value="1"/>
</dbReference>
<dbReference type="InterPro" id="IPR000794">
    <property type="entry name" value="Beta-ketoacyl_synthase"/>
</dbReference>
<dbReference type="GO" id="GO:0006633">
    <property type="term" value="P:fatty acid biosynthetic process"/>
    <property type="evidence" value="ECO:0007669"/>
    <property type="project" value="TreeGrafter"/>
</dbReference>
<proteinExistence type="predicted"/>
<dbReference type="STRING" id="631454.N177_2713"/>
<gene>
    <name evidence="3" type="ORF">N177_2713</name>
</gene>
<dbReference type="PANTHER" id="PTHR11712:SF336">
    <property type="entry name" value="3-OXOACYL-[ACYL-CARRIER-PROTEIN] SYNTHASE, MITOCHONDRIAL"/>
    <property type="match status" value="1"/>
</dbReference>
<dbReference type="Pfam" id="PF00109">
    <property type="entry name" value="ketoacyl-synt"/>
    <property type="match status" value="1"/>
</dbReference>
<comment type="caution">
    <text evidence="3">The sequence shown here is derived from an EMBL/GenBank/DDBJ whole genome shotgun (WGS) entry which is preliminary data.</text>
</comment>
<sequence length="397" mass="41519">MMSAGDRSVWITGIGIVSSLGEGQEAHHEALVAGAGPNVDRERFAPYPVHPIVPLELDRQIPKKGDQRQMEPWQRIGTYAAGLALEDAGVKGDEALLDRTDMIVAAGGGERDAEVDSAIVTALRDAEDPERLLNAKLSTELRPTLFLAQLPNLLAGNISIVHKVTGSSRTLMGEEAAGMSAISSAHGRIAAGQSEICLVGGSYNAERWDMLLLLELGGFQWREDYAPVWERAAHGGGVITGSVGAFLVLESESHARARGAEPIARISGVQTDYTRRGPGDAAAAARRQLDALAGGIEGSLAVFSGATGIAGLTEEEQGFLQPLADGGGSVRALGSAIGHGLEIQFPALVALAAINLKHGGSFAPRGGNERPATAPDSALVNCWGHWRGEAMALLRKA</sequence>
<dbReference type="NCBIfam" id="NF005084">
    <property type="entry name" value="PRK06519.1"/>
    <property type="match status" value="1"/>
</dbReference>
<dbReference type="EMBL" id="AWXZ01000035">
    <property type="protein sequence ID" value="ESR24264.1"/>
    <property type="molecule type" value="Genomic_DNA"/>
</dbReference>
<dbReference type="InterPro" id="IPR016039">
    <property type="entry name" value="Thiolase-like"/>
</dbReference>
<evidence type="ECO:0000313" key="4">
    <source>
        <dbReference type="Proteomes" id="UP000017819"/>
    </source>
</evidence>
<dbReference type="eggNOG" id="COG0304">
    <property type="taxonomic scope" value="Bacteria"/>
</dbReference>